<accession>A0A2I0T5K8</accession>
<dbReference type="AlphaFoldDB" id="A0A2I0T5K8"/>
<gene>
    <name evidence="1" type="ORF">llap_20613</name>
</gene>
<evidence type="ECO:0000313" key="1">
    <source>
        <dbReference type="EMBL" id="PKU29083.1"/>
    </source>
</evidence>
<protein>
    <submittedName>
        <fullName evidence="1">Uncharacterized protein</fullName>
    </submittedName>
</protein>
<organism evidence="1 2">
    <name type="scientific">Limosa lapponica baueri</name>
    <dbReference type="NCBI Taxonomy" id="1758121"/>
    <lineage>
        <taxon>Eukaryota</taxon>
        <taxon>Metazoa</taxon>
        <taxon>Chordata</taxon>
        <taxon>Craniata</taxon>
        <taxon>Vertebrata</taxon>
        <taxon>Euteleostomi</taxon>
        <taxon>Archelosauria</taxon>
        <taxon>Archosauria</taxon>
        <taxon>Dinosauria</taxon>
        <taxon>Saurischia</taxon>
        <taxon>Theropoda</taxon>
        <taxon>Coelurosauria</taxon>
        <taxon>Aves</taxon>
        <taxon>Neognathae</taxon>
        <taxon>Neoaves</taxon>
        <taxon>Charadriiformes</taxon>
        <taxon>Scolopacidae</taxon>
        <taxon>Limosa</taxon>
    </lineage>
</organism>
<name>A0A2I0T5K8_LIMLA</name>
<dbReference type="EMBL" id="KZ518200">
    <property type="protein sequence ID" value="PKU29083.1"/>
    <property type="molecule type" value="Genomic_DNA"/>
</dbReference>
<reference evidence="2" key="2">
    <citation type="submission" date="2017-12" db="EMBL/GenBank/DDBJ databases">
        <title>Genome sequence of the Bar-tailed Godwit (Limosa lapponica baueri).</title>
        <authorList>
            <person name="Lima N.C.B."/>
            <person name="Parody-Merino A.M."/>
            <person name="Battley P.F."/>
            <person name="Fidler A.E."/>
            <person name="Prosdocimi F."/>
        </authorList>
    </citation>
    <scope>NUCLEOTIDE SEQUENCE [LARGE SCALE GENOMIC DNA]</scope>
</reference>
<evidence type="ECO:0000313" key="2">
    <source>
        <dbReference type="Proteomes" id="UP000233556"/>
    </source>
</evidence>
<reference evidence="2" key="1">
    <citation type="submission" date="2017-11" db="EMBL/GenBank/DDBJ databases">
        <authorList>
            <person name="Lima N.C."/>
            <person name="Parody-Merino A.M."/>
            <person name="Battley P.F."/>
            <person name="Fidler A.E."/>
            <person name="Prosdocimi F."/>
        </authorList>
    </citation>
    <scope>NUCLEOTIDE SEQUENCE [LARGE SCALE GENOMIC DNA]</scope>
</reference>
<keyword evidence="2" id="KW-1185">Reference proteome</keyword>
<sequence>MPGPQHEPPSHTLTPVKADAQLGWLLYIHVHDFSFNFVDFAIGTKGRTTRSQHIPPHTNYLSLLGEPGFVSLLVQRTALLAASPATRAAHLIIAFFLDASRPGRYLWGRKVSRFPVRNTEEGSS</sequence>
<dbReference type="Proteomes" id="UP000233556">
    <property type="component" value="Unassembled WGS sequence"/>
</dbReference>
<proteinExistence type="predicted"/>